<sequence>MYDMRNLKNLKTLAQFAPDAMAAYNQLNHAAFADGALSVKHKALIALAVAVATRCPYAIEQHARKAREAGAVEAELAEAVMVSVAVQAGTGAAHAAHAFIPAG</sequence>
<dbReference type="InterPro" id="IPR004675">
    <property type="entry name" value="AhpD_core"/>
</dbReference>
<name>A0A4R2LER9_9GAMM</name>
<dbReference type="OrthoDB" id="1683318at2"/>
<accession>A0A4R2LER9</accession>
<dbReference type="EMBL" id="SLWY01000008">
    <property type="protein sequence ID" value="TCO81398.1"/>
    <property type="molecule type" value="Genomic_DNA"/>
</dbReference>
<dbReference type="InterPro" id="IPR003779">
    <property type="entry name" value="CMD-like"/>
</dbReference>
<dbReference type="RefSeq" id="WP_132541193.1">
    <property type="nucleotide sequence ID" value="NZ_SLWY01000008.1"/>
</dbReference>
<dbReference type="PANTHER" id="PTHR33930">
    <property type="entry name" value="ALKYL HYDROPEROXIDE REDUCTASE AHPD"/>
    <property type="match status" value="1"/>
</dbReference>
<dbReference type="AlphaFoldDB" id="A0A4R2LER9"/>
<evidence type="ECO:0000313" key="3">
    <source>
        <dbReference type="Proteomes" id="UP000295765"/>
    </source>
</evidence>
<dbReference type="SUPFAM" id="SSF69118">
    <property type="entry name" value="AhpD-like"/>
    <property type="match status" value="1"/>
</dbReference>
<dbReference type="PANTHER" id="PTHR33930:SF2">
    <property type="entry name" value="BLR3452 PROTEIN"/>
    <property type="match status" value="1"/>
</dbReference>
<dbReference type="Gene3D" id="1.20.1290.10">
    <property type="entry name" value="AhpD-like"/>
    <property type="match status" value="1"/>
</dbReference>
<organism evidence="2 3">
    <name type="scientific">Plasticicumulans lactativorans</name>
    <dbReference type="NCBI Taxonomy" id="1133106"/>
    <lineage>
        <taxon>Bacteria</taxon>
        <taxon>Pseudomonadati</taxon>
        <taxon>Pseudomonadota</taxon>
        <taxon>Gammaproteobacteria</taxon>
        <taxon>Candidatus Competibacteraceae</taxon>
        <taxon>Plasticicumulans</taxon>
    </lineage>
</organism>
<dbReference type="NCBIfam" id="TIGR00778">
    <property type="entry name" value="ahpD_dom"/>
    <property type="match status" value="1"/>
</dbReference>
<dbReference type="Pfam" id="PF02627">
    <property type="entry name" value="CMD"/>
    <property type="match status" value="1"/>
</dbReference>
<dbReference type="InterPro" id="IPR029032">
    <property type="entry name" value="AhpD-like"/>
</dbReference>
<keyword evidence="3" id="KW-1185">Reference proteome</keyword>
<evidence type="ECO:0000313" key="2">
    <source>
        <dbReference type="EMBL" id="TCO81398.1"/>
    </source>
</evidence>
<keyword evidence="2" id="KW-0560">Oxidoreductase</keyword>
<reference evidence="2 3" key="1">
    <citation type="submission" date="2019-03" db="EMBL/GenBank/DDBJ databases">
        <title>Genomic Encyclopedia of Type Strains, Phase IV (KMG-IV): sequencing the most valuable type-strain genomes for metagenomic binning, comparative biology and taxonomic classification.</title>
        <authorList>
            <person name="Goeker M."/>
        </authorList>
    </citation>
    <scope>NUCLEOTIDE SEQUENCE [LARGE SCALE GENOMIC DNA]</scope>
    <source>
        <strain evidence="2 3">DSM 25287</strain>
    </source>
</reference>
<dbReference type="Proteomes" id="UP000295765">
    <property type="component" value="Unassembled WGS sequence"/>
</dbReference>
<feature type="domain" description="Carboxymuconolactone decarboxylase-like" evidence="1">
    <location>
        <begin position="18"/>
        <end position="98"/>
    </location>
</feature>
<keyword evidence="2" id="KW-0575">Peroxidase</keyword>
<gene>
    <name evidence="2" type="ORF">EV699_10829</name>
</gene>
<protein>
    <submittedName>
        <fullName evidence="2">AhpD family alkylhydroperoxidase</fullName>
    </submittedName>
</protein>
<proteinExistence type="predicted"/>
<dbReference type="GO" id="GO:0051920">
    <property type="term" value="F:peroxiredoxin activity"/>
    <property type="evidence" value="ECO:0007669"/>
    <property type="project" value="InterPro"/>
</dbReference>
<evidence type="ECO:0000259" key="1">
    <source>
        <dbReference type="Pfam" id="PF02627"/>
    </source>
</evidence>
<comment type="caution">
    <text evidence="2">The sequence shown here is derived from an EMBL/GenBank/DDBJ whole genome shotgun (WGS) entry which is preliminary data.</text>
</comment>